<evidence type="ECO:0000256" key="1">
    <source>
        <dbReference type="ARBA" id="ARBA00005251"/>
    </source>
</evidence>
<dbReference type="Pfam" id="PF00380">
    <property type="entry name" value="Ribosomal_S9"/>
    <property type="match status" value="1"/>
</dbReference>
<keyword evidence="2 6" id="KW-0689">Ribosomal protein</keyword>
<sequence>MVKARKEPVNAVQVFGRKKTATAVAYCKRGKGLLRVNGRPLDQIEPKVLQYKLQEPLLLLGKEKFAGVDIRIRVSGGGHVAQIYAIRQAISKALVSFYQKYVDEASRKELKDILTQYDRTLLVADPRRCEPKKFGGPGARARYQKSYRLSSRVRLRFLFYGSAGRILWFAVR</sequence>
<keyword evidence="3 6" id="KW-0687">Ribonucleoprotein</keyword>
<dbReference type="Gene3D" id="3.30.230.10">
    <property type="match status" value="1"/>
</dbReference>
<dbReference type="VEuPathDB" id="VectorBase:AALF011256"/>
<dbReference type="EMBL" id="AY826142">
    <property type="protein sequence ID" value="AAV90714.1"/>
    <property type="molecule type" value="mRNA"/>
</dbReference>
<evidence type="ECO:0000256" key="4">
    <source>
        <dbReference type="ARBA" id="ARBA00035259"/>
    </source>
</evidence>
<dbReference type="VEuPathDB" id="VectorBase:AALC636_008076"/>
<dbReference type="InterPro" id="IPR000754">
    <property type="entry name" value="Ribosomal_uS9"/>
</dbReference>
<dbReference type="AlphaFoldDB" id="Q5MIR8"/>
<protein>
    <recommendedName>
        <fullName evidence="4">Small ribosomal subunit protein uS9</fullName>
    </recommendedName>
    <alternativeName>
        <fullName evidence="5">40S ribosomal protein S16</fullName>
    </alternativeName>
</protein>
<dbReference type="PANTHER" id="PTHR21569:SF16">
    <property type="entry name" value="RIBOSOMAL PROTEIN S16"/>
    <property type="match status" value="1"/>
</dbReference>
<dbReference type="GO" id="GO:0022627">
    <property type="term" value="C:cytosolic small ribosomal subunit"/>
    <property type="evidence" value="ECO:0007669"/>
    <property type="project" value="TreeGrafter"/>
</dbReference>
<dbReference type="InterPro" id="IPR020574">
    <property type="entry name" value="Ribosomal_uS9_CS"/>
</dbReference>
<comment type="similarity">
    <text evidence="1 6">Belongs to the universal ribosomal protein uS9 family.</text>
</comment>
<dbReference type="PROSITE" id="PS00360">
    <property type="entry name" value="RIBOSOMAL_S9"/>
    <property type="match status" value="1"/>
</dbReference>
<dbReference type="GO" id="GO:0003735">
    <property type="term" value="F:structural constituent of ribosome"/>
    <property type="evidence" value="ECO:0007669"/>
    <property type="project" value="InterPro"/>
</dbReference>
<evidence type="ECO:0000256" key="3">
    <source>
        <dbReference type="ARBA" id="ARBA00023274"/>
    </source>
</evidence>
<dbReference type="NCBIfam" id="NF001749">
    <property type="entry name" value="PRK00474.1"/>
    <property type="match status" value="1"/>
</dbReference>
<organism evidence="7">
    <name type="scientific">Aedes albopictus</name>
    <name type="common">Asian tiger mosquito</name>
    <name type="synonym">Stegomyia albopicta</name>
    <dbReference type="NCBI Taxonomy" id="7160"/>
    <lineage>
        <taxon>Eukaryota</taxon>
        <taxon>Metazoa</taxon>
        <taxon>Ecdysozoa</taxon>
        <taxon>Arthropoda</taxon>
        <taxon>Hexapoda</taxon>
        <taxon>Insecta</taxon>
        <taxon>Pterygota</taxon>
        <taxon>Neoptera</taxon>
        <taxon>Endopterygota</taxon>
        <taxon>Diptera</taxon>
        <taxon>Nematocera</taxon>
        <taxon>Culicoidea</taxon>
        <taxon>Culicidae</taxon>
        <taxon>Culicinae</taxon>
        <taxon>Aedini</taxon>
        <taxon>Aedes</taxon>
        <taxon>Stegomyia</taxon>
    </lineage>
</organism>
<dbReference type="VEuPathDB" id="VectorBase:AALFPA_056391"/>
<dbReference type="FunFam" id="3.30.230.10:FF:000184">
    <property type="entry name" value="40S ribosomal protein S16"/>
    <property type="match status" value="1"/>
</dbReference>
<accession>Q5MIR8</accession>
<evidence type="ECO:0000256" key="5">
    <source>
        <dbReference type="ARBA" id="ARBA00043019"/>
    </source>
</evidence>
<dbReference type="InterPro" id="IPR014721">
    <property type="entry name" value="Ribsml_uS5_D2-typ_fold_subgr"/>
</dbReference>
<dbReference type="GO" id="GO:0006412">
    <property type="term" value="P:translation"/>
    <property type="evidence" value="ECO:0007669"/>
    <property type="project" value="InterPro"/>
</dbReference>
<dbReference type="GO" id="GO:0000462">
    <property type="term" value="P:maturation of SSU-rRNA from tricistronic rRNA transcript (SSU-rRNA, 5.8S rRNA, LSU-rRNA)"/>
    <property type="evidence" value="ECO:0007669"/>
    <property type="project" value="TreeGrafter"/>
</dbReference>
<evidence type="ECO:0000313" key="7">
    <source>
        <dbReference type="EMBL" id="AAV90714.1"/>
    </source>
</evidence>
<evidence type="ECO:0000256" key="6">
    <source>
        <dbReference type="RuleBase" id="RU003815"/>
    </source>
</evidence>
<dbReference type="PANTHER" id="PTHR21569">
    <property type="entry name" value="RIBOSOMAL PROTEIN S9"/>
    <property type="match status" value="1"/>
</dbReference>
<evidence type="ECO:0000256" key="2">
    <source>
        <dbReference type="ARBA" id="ARBA00022980"/>
    </source>
</evidence>
<dbReference type="SUPFAM" id="SSF54211">
    <property type="entry name" value="Ribosomal protein S5 domain 2-like"/>
    <property type="match status" value="1"/>
</dbReference>
<dbReference type="InterPro" id="IPR020568">
    <property type="entry name" value="Ribosomal_Su5_D2-typ_SF"/>
</dbReference>
<name>Q5MIR8_AEDAL</name>
<proteinExistence type="evidence at transcript level"/>
<dbReference type="GO" id="GO:0003723">
    <property type="term" value="F:RNA binding"/>
    <property type="evidence" value="ECO:0007669"/>
    <property type="project" value="TreeGrafter"/>
</dbReference>
<reference evidence="7" key="1">
    <citation type="journal article" date="2007" name="Insect Biochem. Mol. Biol.">
        <title>An insight into the sialome of the adult female mosquito Aedes albopictus.</title>
        <authorList>
            <person name="Arca B."/>
            <person name="Lombardo F."/>
            <person name="Francischetti I.M."/>
            <person name="Pham V.M."/>
            <person name="Mestres-Simon M."/>
            <person name="Andersen J.F."/>
            <person name="Ribeiro J.M."/>
        </authorList>
    </citation>
    <scope>NUCLEOTIDE SEQUENCE</scope>
    <source>
        <tissue evidence="7">Salivary glands</tissue>
    </source>
</reference>